<accession>A0ABM8E5N2</accession>
<organism evidence="4 5">
    <name type="scientific">Methylocystis iwaonis</name>
    <dbReference type="NCBI Taxonomy" id="2885079"/>
    <lineage>
        <taxon>Bacteria</taxon>
        <taxon>Pseudomonadati</taxon>
        <taxon>Pseudomonadota</taxon>
        <taxon>Alphaproteobacteria</taxon>
        <taxon>Hyphomicrobiales</taxon>
        <taxon>Methylocystaceae</taxon>
        <taxon>Methylocystis</taxon>
    </lineage>
</organism>
<dbReference type="Gene3D" id="1.10.530.10">
    <property type="match status" value="1"/>
</dbReference>
<evidence type="ECO:0000259" key="3">
    <source>
        <dbReference type="Pfam" id="PF13406"/>
    </source>
</evidence>
<keyword evidence="5" id="KW-1185">Reference proteome</keyword>
<name>A0ABM8E5N2_9HYPH</name>
<evidence type="ECO:0000313" key="4">
    <source>
        <dbReference type="EMBL" id="BDV33211.1"/>
    </source>
</evidence>
<dbReference type="EMBL" id="AP027142">
    <property type="protein sequence ID" value="BDV33211.1"/>
    <property type="molecule type" value="Genomic_DNA"/>
</dbReference>
<dbReference type="InterPro" id="IPR011970">
    <property type="entry name" value="MltB_2"/>
</dbReference>
<reference evidence="4 5" key="1">
    <citation type="journal article" date="2023" name="Int. J. Syst. Evol. Microbiol.">
        <title>Methylocystis iwaonis sp. nov., a type II methane-oxidizing bacterium from surface soil of a rice paddy field in Japan, and emended description of the genus Methylocystis (ex Whittenbury et al. 1970) Bowman et al. 1993.</title>
        <authorList>
            <person name="Kaise H."/>
            <person name="Sawadogo J.B."/>
            <person name="Alam M.S."/>
            <person name="Ueno C."/>
            <person name="Dianou D."/>
            <person name="Shinjo R."/>
            <person name="Asakawa S."/>
        </authorList>
    </citation>
    <scope>NUCLEOTIDE SEQUENCE [LARGE SCALE GENOMIC DNA]</scope>
    <source>
        <strain evidence="4 5">SS37A-Re</strain>
    </source>
</reference>
<gene>
    <name evidence="4" type="ORF">SS37A_07400</name>
</gene>
<dbReference type="PANTHER" id="PTHR30163:SF10">
    <property type="entry name" value="TRANSGLYCOLASE-RELATED"/>
    <property type="match status" value="1"/>
</dbReference>
<keyword evidence="1" id="KW-0732">Signal</keyword>
<dbReference type="InterPro" id="IPR043426">
    <property type="entry name" value="MltB-like"/>
</dbReference>
<dbReference type="SUPFAM" id="SSF53955">
    <property type="entry name" value="Lysozyme-like"/>
    <property type="match status" value="1"/>
</dbReference>
<dbReference type="InterPro" id="IPR002477">
    <property type="entry name" value="Peptidoglycan-bd-like"/>
</dbReference>
<dbReference type="Proteomes" id="UP001317629">
    <property type="component" value="Chromosome"/>
</dbReference>
<dbReference type="InterPro" id="IPR036366">
    <property type="entry name" value="PGBDSf"/>
</dbReference>
<dbReference type="PANTHER" id="PTHR30163">
    <property type="entry name" value="MEMBRANE-BOUND LYTIC MUREIN TRANSGLYCOSYLASE B"/>
    <property type="match status" value="1"/>
</dbReference>
<dbReference type="NCBIfam" id="TIGR02283">
    <property type="entry name" value="MltB_2"/>
    <property type="match status" value="1"/>
</dbReference>
<proteinExistence type="predicted"/>
<feature type="signal peptide" evidence="1">
    <location>
        <begin position="1"/>
        <end position="38"/>
    </location>
</feature>
<dbReference type="InterPro" id="IPR031304">
    <property type="entry name" value="SLT_2"/>
</dbReference>
<dbReference type="InterPro" id="IPR036365">
    <property type="entry name" value="PGBD-like_sf"/>
</dbReference>
<dbReference type="SUPFAM" id="SSF47090">
    <property type="entry name" value="PGBD-like"/>
    <property type="match status" value="1"/>
</dbReference>
<dbReference type="InterPro" id="IPR023346">
    <property type="entry name" value="Lysozyme-like_dom_sf"/>
</dbReference>
<feature type="domain" description="Transglycosylase SLT" evidence="3">
    <location>
        <begin position="41"/>
        <end position="328"/>
    </location>
</feature>
<feature type="chain" id="PRO_5047080087" evidence="1">
    <location>
        <begin position="39"/>
        <end position="407"/>
    </location>
</feature>
<dbReference type="Gene3D" id="1.10.8.350">
    <property type="entry name" value="Bacterial muramidase"/>
    <property type="match status" value="1"/>
</dbReference>
<evidence type="ECO:0000256" key="1">
    <source>
        <dbReference type="SAM" id="SignalP"/>
    </source>
</evidence>
<dbReference type="Pfam" id="PF13406">
    <property type="entry name" value="SLT_2"/>
    <property type="match status" value="1"/>
</dbReference>
<evidence type="ECO:0000259" key="2">
    <source>
        <dbReference type="Pfam" id="PF01471"/>
    </source>
</evidence>
<dbReference type="Gene3D" id="1.10.101.10">
    <property type="entry name" value="PGBD-like superfamily/PGBD"/>
    <property type="match status" value="1"/>
</dbReference>
<protein>
    <submittedName>
        <fullName evidence="4">Peptidoglycan-binding protein</fullName>
    </submittedName>
</protein>
<dbReference type="Pfam" id="PF01471">
    <property type="entry name" value="PG_binding_1"/>
    <property type="match status" value="1"/>
</dbReference>
<feature type="domain" description="Peptidoglycan binding-like" evidence="2">
    <location>
        <begin position="349"/>
        <end position="404"/>
    </location>
</feature>
<evidence type="ECO:0000313" key="5">
    <source>
        <dbReference type="Proteomes" id="UP001317629"/>
    </source>
</evidence>
<sequence length="407" mass="43821">MRMANEKQPLLGYPSCMKANHLLLASAALLLLAAPARAEWSSCLSSLRHTAAGAGVSQQTIASATDGLEPNDAVSFMDKQPEFTTPVWDYVAGLVDEERVEEGRAMLHKYGHALQSAEGHYGVDPATVVSVWGVESDFGKSFGKRPVVQSLATLACEAPRRNDYWRKEFVAALKILDSGDIRADEFIGSWAGAFGHTQFMPSTFLGTAVDLDGDGRRNIASSAADSLGSTANYLRKSGWRSGERWGFEVRLPEGYSGPSGRTHKQPMSFWESRGVTRLDGSGLGGGAAGLLLPAGRNGPAFLVTKNFDAVYAYNAAESYALAICVLSDRLRGRPGIQTPWPTDDPGLSRAERRELQSLLIRAGYEVGDPDGVIGTKSKEAIADYQSRVGLPRNGRASLKVLQALRGR</sequence>